<dbReference type="STRING" id="7070.D6WN46"/>
<dbReference type="PANTHER" id="PTHR24260:SF136">
    <property type="entry name" value="GH08193P-RELATED"/>
    <property type="match status" value="1"/>
</dbReference>
<reference evidence="4 5" key="2">
    <citation type="journal article" date="2010" name="Nucleic Acids Res.">
        <title>BeetleBase in 2010: revisions to provide comprehensive genomic information for Tribolium castaneum.</title>
        <authorList>
            <person name="Kim H.S."/>
            <person name="Murphy T."/>
            <person name="Xia J."/>
            <person name="Caragea D."/>
            <person name="Park Y."/>
            <person name="Beeman R.W."/>
            <person name="Lorenzen M.D."/>
            <person name="Butcher S."/>
            <person name="Manak J.R."/>
            <person name="Brown S.J."/>
        </authorList>
    </citation>
    <scope>GENOME REANNOTATION</scope>
    <source>
        <strain evidence="4 5">Georgia GA2</strain>
    </source>
</reference>
<dbReference type="Gene3D" id="2.40.10.10">
    <property type="entry name" value="Trypsin-like serine proteases"/>
    <property type="match status" value="1"/>
</dbReference>
<accession>D6WN46</accession>
<dbReference type="InterPro" id="IPR043504">
    <property type="entry name" value="Peptidase_S1_PA_chymotrypsin"/>
</dbReference>
<dbReference type="InterPro" id="IPR001254">
    <property type="entry name" value="Trypsin_dom"/>
</dbReference>
<dbReference type="GO" id="GO:0005615">
    <property type="term" value="C:extracellular space"/>
    <property type="evidence" value="ECO:0000318"/>
    <property type="project" value="GO_Central"/>
</dbReference>
<feature type="domain" description="Peptidase S1" evidence="3">
    <location>
        <begin position="27"/>
        <end position="249"/>
    </location>
</feature>
<dbReference type="GO" id="GO:0004252">
    <property type="term" value="F:serine-type endopeptidase activity"/>
    <property type="evidence" value="ECO:0007669"/>
    <property type="project" value="InterPro"/>
</dbReference>
<reference evidence="4 5" key="1">
    <citation type="journal article" date="2008" name="Nature">
        <title>The genome of the model beetle and pest Tribolium castaneum.</title>
        <authorList>
            <consortium name="Tribolium Genome Sequencing Consortium"/>
            <person name="Richards S."/>
            <person name="Gibbs R.A."/>
            <person name="Weinstock G.M."/>
            <person name="Brown S.J."/>
            <person name="Denell R."/>
            <person name="Beeman R.W."/>
            <person name="Gibbs R."/>
            <person name="Beeman R.W."/>
            <person name="Brown S.J."/>
            <person name="Bucher G."/>
            <person name="Friedrich M."/>
            <person name="Grimmelikhuijzen C.J."/>
            <person name="Klingler M."/>
            <person name="Lorenzen M."/>
            <person name="Richards S."/>
            <person name="Roth S."/>
            <person name="Schroder R."/>
            <person name="Tautz D."/>
            <person name="Zdobnov E.M."/>
            <person name="Muzny D."/>
            <person name="Gibbs R.A."/>
            <person name="Weinstock G.M."/>
            <person name="Attaway T."/>
            <person name="Bell S."/>
            <person name="Buhay C.J."/>
            <person name="Chandrabose M.N."/>
            <person name="Chavez D."/>
            <person name="Clerk-Blankenburg K.P."/>
            <person name="Cree A."/>
            <person name="Dao M."/>
            <person name="Davis C."/>
            <person name="Chacko J."/>
            <person name="Dinh H."/>
            <person name="Dugan-Rocha S."/>
            <person name="Fowler G."/>
            <person name="Garner T.T."/>
            <person name="Garnes J."/>
            <person name="Gnirke A."/>
            <person name="Hawes A."/>
            <person name="Hernandez J."/>
            <person name="Hines S."/>
            <person name="Holder M."/>
            <person name="Hume J."/>
            <person name="Jhangiani S.N."/>
            <person name="Joshi V."/>
            <person name="Khan Z.M."/>
            <person name="Jackson L."/>
            <person name="Kovar C."/>
            <person name="Kowis A."/>
            <person name="Lee S."/>
            <person name="Lewis L.R."/>
            <person name="Margolis J."/>
            <person name="Morgan M."/>
            <person name="Nazareth L.V."/>
            <person name="Nguyen N."/>
            <person name="Okwuonu G."/>
            <person name="Parker D."/>
            <person name="Richards S."/>
            <person name="Ruiz S.J."/>
            <person name="Santibanez J."/>
            <person name="Savard J."/>
            <person name="Scherer S.E."/>
            <person name="Schneider B."/>
            <person name="Sodergren E."/>
            <person name="Tautz D."/>
            <person name="Vattahil S."/>
            <person name="Villasana D."/>
            <person name="White C.S."/>
            <person name="Wright R."/>
            <person name="Park Y."/>
            <person name="Beeman R.W."/>
            <person name="Lord J."/>
            <person name="Oppert B."/>
            <person name="Lorenzen M."/>
            <person name="Brown S."/>
            <person name="Wang L."/>
            <person name="Savard J."/>
            <person name="Tautz D."/>
            <person name="Richards S."/>
            <person name="Weinstock G."/>
            <person name="Gibbs R.A."/>
            <person name="Liu Y."/>
            <person name="Worley K."/>
            <person name="Weinstock G."/>
            <person name="Elsik C.G."/>
            <person name="Reese J.T."/>
            <person name="Elhaik E."/>
            <person name="Landan G."/>
            <person name="Graur D."/>
            <person name="Arensburger P."/>
            <person name="Atkinson P."/>
            <person name="Beeman R.W."/>
            <person name="Beidler J."/>
            <person name="Brown S.J."/>
            <person name="Demuth J.P."/>
            <person name="Drury D.W."/>
            <person name="Du Y.Z."/>
            <person name="Fujiwara H."/>
            <person name="Lorenzen M."/>
            <person name="Maselli V."/>
            <person name="Osanai M."/>
            <person name="Park Y."/>
            <person name="Robertson H.M."/>
            <person name="Tu Z."/>
            <person name="Wang J.J."/>
            <person name="Wang S."/>
            <person name="Richards S."/>
            <person name="Song H."/>
            <person name="Zhang L."/>
            <person name="Sodergren E."/>
            <person name="Werner D."/>
            <person name="Stanke M."/>
            <person name="Morgenstern B."/>
            <person name="Solovyev V."/>
            <person name="Kosarev P."/>
            <person name="Brown G."/>
            <person name="Chen H.C."/>
            <person name="Ermolaeva O."/>
            <person name="Hlavina W."/>
            <person name="Kapustin Y."/>
            <person name="Kiryutin B."/>
            <person name="Kitts P."/>
            <person name="Maglott D."/>
            <person name="Pruitt K."/>
            <person name="Sapojnikov V."/>
            <person name="Souvorov A."/>
            <person name="Mackey A.J."/>
            <person name="Waterhouse R.M."/>
            <person name="Wyder S."/>
            <person name="Zdobnov E.M."/>
            <person name="Zdobnov E.M."/>
            <person name="Wyder S."/>
            <person name="Kriventseva E.V."/>
            <person name="Kadowaki T."/>
            <person name="Bork P."/>
            <person name="Aranda M."/>
            <person name="Bao R."/>
            <person name="Beermann A."/>
            <person name="Berns N."/>
            <person name="Bolognesi R."/>
            <person name="Bonneton F."/>
            <person name="Bopp D."/>
            <person name="Brown S.J."/>
            <person name="Bucher G."/>
            <person name="Butts T."/>
            <person name="Chaumot A."/>
            <person name="Denell R.E."/>
            <person name="Ferrier D.E."/>
            <person name="Friedrich M."/>
            <person name="Gordon C.M."/>
            <person name="Jindra M."/>
            <person name="Klingler M."/>
            <person name="Lan Q."/>
            <person name="Lattorff H.M."/>
            <person name="Laudet V."/>
            <person name="von Levetsow C."/>
            <person name="Liu Z."/>
            <person name="Lutz R."/>
            <person name="Lynch J.A."/>
            <person name="da Fonseca R.N."/>
            <person name="Posnien N."/>
            <person name="Reuter R."/>
            <person name="Roth S."/>
            <person name="Savard J."/>
            <person name="Schinko J.B."/>
            <person name="Schmitt C."/>
            <person name="Schoppmeier M."/>
            <person name="Schroder R."/>
            <person name="Shippy T.D."/>
            <person name="Simonnet F."/>
            <person name="Marques-Souza H."/>
            <person name="Tautz D."/>
            <person name="Tomoyasu Y."/>
            <person name="Trauner J."/>
            <person name="Van der Zee M."/>
            <person name="Vervoort M."/>
            <person name="Wittkopp N."/>
            <person name="Wimmer E.A."/>
            <person name="Yang X."/>
            <person name="Jones A.K."/>
            <person name="Sattelle D.B."/>
            <person name="Ebert P.R."/>
            <person name="Nelson D."/>
            <person name="Scott J.G."/>
            <person name="Beeman R.W."/>
            <person name="Muthukrishnan S."/>
            <person name="Kramer K.J."/>
            <person name="Arakane Y."/>
            <person name="Beeman R.W."/>
            <person name="Zhu Q."/>
            <person name="Hogenkamp D."/>
            <person name="Dixit R."/>
            <person name="Oppert B."/>
            <person name="Jiang H."/>
            <person name="Zou Z."/>
            <person name="Marshall J."/>
            <person name="Elpidina E."/>
            <person name="Vinokurov K."/>
            <person name="Oppert C."/>
            <person name="Zou Z."/>
            <person name="Evans J."/>
            <person name="Lu Z."/>
            <person name="Zhao P."/>
            <person name="Sumathipala N."/>
            <person name="Altincicek B."/>
            <person name="Vilcinskas A."/>
            <person name="Williams M."/>
            <person name="Hultmark D."/>
            <person name="Hetru C."/>
            <person name="Jiang H."/>
            <person name="Grimmelikhuijzen C.J."/>
            <person name="Hauser F."/>
            <person name="Cazzamali G."/>
            <person name="Williamson M."/>
            <person name="Park Y."/>
            <person name="Li B."/>
            <person name="Tanaka Y."/>
            <person name="Predel R."/>
            <person name="Neupert S."/>
            <person name="Schachtner J."/>
            <person name="Verleyen P."/>
            <person name="Raible F."/>
            <person name="Bork P."/>
            <person name="Friedrich M."/>
            <person name="Walden K.K."/>
            <person name="Robertson H.M."/>
            <person name="Angeli S."/>
            <person name="Foret S."/>
            <person name="Bucher G."/>
            <person name="Schuetz S."/>
            <person name="Maleszka R."/>
            <person name="Wimmer E.A."/>
            <person name="Beeman R.W."/>
            <person name="Lorenzen M."/>
            <person name="Tomoyasu Y."/>
            <person name="Miller S.C."/>
            <person name="Grossmann D."/>
            <person name="Bucher G."/>
        </authorList>
    </citation>
    <scope>NUCLEOTIDE SEQUENCE [LARGE SCALE GENOMIC DNA]</scope>
    <source>
        <strain evidence="4 5">Georgia GA2</strain>
    </source>
</reference>
<keyword evidence="4" id="KW-0378">Hydrolase</keyword>
<proteinExistence type="predicted"/>
<dbReference type="InParanoid" id="D6WN46"/>
<dbReference type="PANTHER" id="PTHR24260">
    <property type="match status" value="1"/>
</dbReference>
<sequence>MNLSIFVSCLIIAFSARPLAAKPGVRIIGGDDAPAGHFPFAAAIHIQTETSKFFCGGAIIDHQWIITSAHCVNGAILFTIQIGSNSLTAPDPERVTLASSEYVIHPNFDPDRIENDIALIKLRMPPIYLPPVSLLNNTQVTVLGWGQTSDSDSSLSEHLKFVKATILSNAECQLIYGSQISDTMACVEGNFNEGTCRGDNGTPMVEYVSRSFWIVGVASFISGNGCESTDPSGYTRIFPYLDWIRNVTAS</sequence>
<dbReference type="GO" id="GO:0006508">
    <property type="term" value="P:proteolysis"/>
    <property type="evidence" value="ECO:0007669"/>
    <property type="project" value="UniProtKB-KW"/>
</dbReference>
<evidence type="ECO:0000259" key="3">
    <source>
        <dbReference type="PROSITE" id="PS50240"/>
    </source>
</evidence>
<evidence type="ECO:0000313" key="4">
    <source>
        <dbReference type="EMBL" id="EFA04549.2"/>
    </source>
</evidence>
<name>D6WN46_TRICA</name>
<dbReference type="AlphaFoldDB" id="D6WN46"/>
<dbReference type="Proteomes" id="UP000007266">
    <property type="component" value="Linkage group 5"/>
</dbReference>
<dbReference type="Pfam" id="PF00089">
    <property type="entry name" value="Trypsin"/>
    <property type="match status" value="1"/>
</dbReference>
<dbReference type="OMA" id="ICGEAWI"/>
<evidence type="ECO:0000256" key="2">
    <source>
        <dbReference type="SAM" id="SignalP"/>
    </source>
</evidence>
<keyword evidence="1" id="KW-1015">Disulfide bond</keyword>
<dbReference type="CDD" id="cd00190">
    <property type="entry name" value="Tryp_SPc"/>
    <property type="match status" value="1"/>
</dbReference>
<keyword evidence="5" id="KW-1185">Reference proteome</keyword>
<evidence type="ECO:0000256" key="1">
    <source>
        <dbReference type="ARBA" id="ARBA00023157"/>
    </source>
</evidence>
<keyword evidence="2" id="KW-0732">Signal</keyword>
<dbReference type="SMART" id="SM00020">
    <property type="entry name" value="Tryp_SPc"/>
    <property type="match status" value="1"/>
</dbReference>
<dbReference type="HOGENOM" id="CLU_006842_0_4_1"/>
<gene>
    <name evidence="4" type="primary">AUGUSTUS-3.0.2_10929</name>
    <name evidence="4" type="ORF">TcasGA2_TC010929</name>
</gene>
<dbReference type="PROSITE" id="PS50240">
    <property type="entry name" value="TRYPSIN_DOM"/>
    <property type="match status" value="1"/>
</dbReference>
<dbReference type="InterPro" id="IPR001314">
    <property type="entry name" value="Peptidase_S1A"/>
</dbReference>
<dbReference type="GO" id="GO:0045087">
    <property type="term" value="P:innate immune response"/>
    <property type="evidence" value="ECO:0000318"/>
    <property type="project" value="GO_Central"/>
</dbReference>
<organism evidence="4 5">
    <name type="scientific">Tribolium castaneum</name>
    <name type="common">Red flour beetle</name>
    <dbReference type="NCBI Taxonomy" id="7070"/>
    <lineage>
        <taxon>Eukaryota</taxon>
        <taxon>Metazoa</taxon>
        <taxon>Ecdysozoa</taxon>
        <taxon>Arthropoda</taxon>
        <taxon>Hexapoda</taxon>
        <taxon>Insecta</taxon>
        <taxon>Pterygota</taxon>
        <taxon>Neoptera</taxon>
        <taxon>Endopterygota</taxon>
        <taxon>Coleoptera</taxon>
        <taxon>Polyphaga</taxon>
        <taxon>Cucujiformia</taxon>
        <taxon>Tenebrionidae</taxon>
        <taxon>Tenebrionidae incertae sedis</taxon>
        <taxon>Tribolium</taxon>
    </lineage>
</organism>
<keyword evidence="4" id="KW-0645">Protease</keyword>
<protein>
    <submittedName>
        <fullName evidence="4">Serine protease H111</fullName>
    </submittedName>
</protein>
<dbReference type="eggNOG" id="KOG3627">
    <property type="taxonomic scope" value="Eukaryota"/>
</dbReference>
<dbReference type="FunFam" id="2.40.10.10:FF:000068">
    <property type="entry name" value="transmembrane protease serine 2"/>
    <property type="match status" value="1"/>
</dbReference>
<feature type="signal peptide" evidence="2">
    <location>
        <begin position="1"/>
        <end position="21"/>
    </location>
</feature>
<feature type="chain" id="PRO_5007310719" evidence="2">
    <location>
        <begin position="22"/>
        <end position="250"/>
    </location>
</feature>
<dbReference type="InterPro" id="IPR051333">
    <property type="entry name" value="CLIP_Serine_Protease"/>
</dbReference>
<dbReference type="PRINTS" id="PR00722">
    <property type="entry name" value="CHYMOTRYPSIN"/>
</dbReference>
<evidence type="ECO:0000313" key="5">
    <source>
        <dbReference type="Proteomes" id="UP000007266"/>
    </source>
</evidence>
<dbReference type="InterPro" id="IPR009003">
    <property type="entry name" value="Peptidase_S1_PA"/>
</dbReference>
<dbReference type="EMBL" id="KQ971342">
    <property type="protein sequence ID" value="EFA04549.2"/>
    <property type="molecule type" value="Genomic_DNA"/>
</dbReference>
<dbReference type="SUPFAM" id="SSF50494">
    <property type="entry name" value="Trypsin-like serine proteases"/>
    <property type="match status" value="1"/>
</dbReference>